<dbReference type="Gene3D" id="1.20.5.170">
    <property type="match status" value="1"/>
</dbReference>
<keyword evidence="5" id="KW-0175">Coiled coil</keyword>
<evidence type="ECO:0000256" key="2">
    <source>
        <dbReference type="ARBA" id="ARBA00023015"/>
    </source>
</evidence>
<reference evidence="7 8" key="1">
    <citation type="journal article" date="2013" name="Nature">
        <title>Insights into bilaterian evolution from three spiralian genomes.</title>
        <authorList>
            <person name="Simakov O."/>
            <person name="Marletaz F."/>
            <person name="Cho S.J."/>
            <person name="Edsinger-Gonzales E."/>
            <person name="Havlak P."/>
            <person name="Hellsten U."/>
            <person name="Kuo D.H."/>
            <person name="Larsson T."/>
            <person name="Lv J."/>
            <person name="Arendt D."/>
            <person name="Savage R."/>
            <person name="Osoegawa K."/>
            <person name="de Jong P."/>
            <person name="Grimwood J."/>
            <person name="Chapman J.A."/>
            <person name="Shapiro H."/>
            <person name="Aerts A."/>
            <person name="Otillar R.P."/>
            <person name="Terry A.Y."/>
            <person name="Boore J.L."/>
            <person name="Grigoriev I.V."/>
            <person name="Lindberg D.R."/>
            <person name="Seaver E.C."/>
            <person name="Weisblat D.A."/>
            <person name="Putnam N.H."/>
            <person name="Rokhsar D.S."/>
        </authorList>
    </citation>
    <scope>NUCLEOTIDE SEQUENCE [LARGE SCALE GENOMIC DNA]</scope>
</reference>
<dbReference type="FunFam" id="1.20.5.170:FF:000012">
    <property type="entry name" value="Putative transcription factor AP-1"/>
    <property type="match status" value="1"/>
</dbReference>
<dbReference type="CTD" id="20252392"/>
<dbReference type="InterPro" id="IPR004827">
    <property type="entry name" value="bZIP"/>
</dbReference>
<dbReference type="PRINTS" id="PR00043">
    <property type="entry name" value="LEUZIPPRJUN"/>
</dbReference>
<keyword evidence="3" id="KW-0238">DNA-binding</keyword>
<dbReference type="GO" id="GO:0051726">
    <property type="term" value="P:regulation of cell cycle"/>
    <property type="evidence" value="ECO:0007669"/>
    <property type="project" value="TreeGrafter"/>
</dbReference>
<dbReference type="HOGENOM" id="CLU_2102339_0_0_1"/>
<dbReference type="Pfam" id="PF00170">
    <property type="entry name" value="bZIP_1"/>
    <property type="match status" value="1"/>
</dbReference>
<evidence type="ECO:0000313" key="7">
    <source>
        <dbReference type="EMBL" id="ESO92538.1"/>
    </source>
</evidence>
<organism evidence="7 8">
    <name type="scientific">Lottia gigantea</name>
    <name type="common">Giant owl limpet</name>
    <dbReference type="NCBI Taxonomy" id="225164"/>
    <lineage>
        <taxon>Eukaryota</taxon>
        <taxon>Metazoa</taxon>
        <taxon>Spiralia</taxon>
        <taxon>Lophotrochozoa</taxon>
        <taxon>Mollusca</taxon>
        <taxon>Gastropoda</taxon>
        <taxon>Patellogastropoda</taxon>
        <taxon>Lottioidea</taxon>
        <taxon>Lottiidae</taxon>
        <taxon>Lottia</taxon>
    </lineage>
</organism>
<feature type="non-terminal residue" evidence="7">
    <location>
        <position position="117"/>
    </location>
</feature>
<dbReference type="GO" id="GO:0000981">
    <property type="term" value="F:DNA-binding transcription factor activity, RNA polymerase II-specific"/>
    <property type="evidence" value="ECO:0007669"/>
    <property type="project" value="TreeGrafter"/>
</dbReference>
<dbReference type="RefSeq" id="XP_009056641.1">
    <property type="nucleotide sequence ID" value="XM_009058393.1"/>
</dbReference>
<dbReference type="STRING" id="225164.V3ZME4"/>
<dbReference type="AlphaFoldDB" id="V3ZME4"/>
<dbReference type="OMA" id="MVERHSV"/>
<sequence>SVSPVPLLTKFKEEPQTVPCFSGLEDSNPPMSPIDMESQERIKVDRKRARNRVAARKCRTRKLERINRLEDRVSCLKDQNDELSQTASSLRDQVCKLKRQIIDHVNGGCQIMMAQNI</sequence>
<dbReference type="PANTHER" id="PTHR11462:SF35">
    <property type="entry name" value="TRANSCRIPTION FACTOR JRA"/>
    <property type="match status" value="1"/>
</dbReference>
<feature type="coiled-coil region" evidence="5">
    <location>
        <begin position="59"/>
        <end position="93"/>
    </location>
</feature>
<comment type="similarity">
    <text evidence="1">Belongs to the bZIP family. Jun subfamily.</text>
</comment>
<dbReference type="GeneID" id="20252392"/>
<dbReference type="PROSITE" id="PS50217">
    <property type="entry name" value="BZIP"/>
    <property type="match status" value="1"/>
</dbReference>
<dbReference type="InterPro" id="IPR046347">
    <property type="entry name" value="bZIP_sf"/>
</dbReference>
<proteinExistence type="inferred from homology"/>
<dbReference type="PROSITE" id="PS00036">
    <property type="entry name" value="BZIP_BASIC"/>
    <property type="match status" value="1"/>
</dbReference>
<dbReference type="GO" id="GO:0000978">
    <property type="term" value="F:RNA polymerase II cis-regulatory region sequence-specific DNA binding"/>
    <property type="evidence" value="ECO:0007669"/>
    <property type="project" value="TreeGrafter"/>
</dbReference>
<dbReference type="OrthoDB" id="2187714at2759"/>
<evidence type="ECO:0000256" key="3">
    <source>
        <dbReference type="ARBA" id="ARBA00023125"/>
    </source>
</evidence>
<dbReference type="CDD" id="cd14696">
    <property type="entry name" value="bZIP_Jun"/>
    <property type="match status" value="1"/>
</dbReference>
<dbReference type="InterPro" id="IPR050946">
    <property type="entry name" value="AP-1_TF_bZIP"/>
</dbReference>
<dbReference type="InterPro" id="IPR002112">
    <property type="entry name" value="Leuzip_Jun"/>
</dbReference>
<dbReference type="GO" id="GO:0005667">
    <property type="term" value="C:transcription regulator complex"/>
    <property type="evidence" value="ECO:0007669"/>
    <property type="project" value="TreeGrafter"/>
</dbReference>
<dbReference type="SMART" id="SM00338">
    <property type="entry name" value="BRLZ"/>
    <property type="match status" value="1"/>
</dbReference>
<dbReference type="KEGG" id="lgi:LOTGIDRAFT_79422"/>
<dbReference type="Proteomes" id="UP000030746">
    <property type="component" value="Unassembled WGS sequence"/>
</dbReference>
<keyword evidence="2" id="KW-0805">Transcription regulation</keyword>
<dbReference type="PANTHER" id="PTHR11462">
    <property type="entry name" value="JUN TRANSCRIPTION FACTOR-RELATED"/>
    <property type="match status" value="1"/>
</dbReference>
<dbReference type="EMBL" id="KB202050">
    <property type="protein sequence ID" value="ESO92538.1"/>
    <property type="molecule type" value="Genomic_DNA"/>
</dbReference>
<evidence type="ECO:0000256" key="1">
    <source>
        <dbReference type="ARBA" id="ARBA00006882"/>
    </source>
</evidence>
<evidence type="ECO:0000256" key="4">
    <source>
        <dbReference type="ARBA" id="ARBA00023163"/>
    </source>
</evidence>
<feature type="domain" description="BZIP" evidence="6">
    <location>
        <begin position="41"/>
        <end position="104"/>
    </location>
</feature>
<dbReference type="GO" id="GO:0042127">
    <property type="term" value="P:regulation of cell population proliferation"/>
    <property type="evidence" value="ECO:0007669"/>
    <property type="project" value="TreeGrafter"/>
</dbReference>
<dbReference type="SUPFAM" id="SSF57959">
    <property type="entry name" value="Leucine zipper domain"/>
    <property type="match status" value="1"/>
</dbReference>
<evidence type="ECO:0000256" key="5">
    <source>
        <dbReference type="SAM" id="Coils"/>
    </source>
</evidence>
<protein>
    <recommendedName>
        <fullName evidence="6">BZIP domain-containing protein</fullName>
    </recommendedName>
</protein>
<keyword evidence="4" id="KW-0804">Transcription</keyword>
<feature type="non-terminal residue" evidence="7">
    <location>
        <position position="1"/>
    </location>
</feature>
<gene>
    <name evidence="7" type="ORF">LOTGIDRAFT_79422</name>
</gene>
<accession>V3ZME4</accession>
<keyword evidence="8" id="KW-1185">Reference proteome</keyword>
<name>V3ZME4_LOTGI</name>
<evidence type="ECO:0000259" key="6">
    <source>
        <dbReference type="PROSITE" id="PS50217"/>
    </source>
</evidence>
<evidence type="ECO:0000313" key="8">
    <source>
        <dbReference type="Proteomes" id="UP000030746"/>
    </source>
</evidence>